<organism evidence="1 2">
    <name type="scientific">Epilithonimonas ginsengisoli</name>
    <dbReference type="NCBI Taxonomy" id="1245592"/>
    <lineage>
        <taxon>Bacteria</taxon>
        <taxon>Pseudomonadati</taxon>
        <taxon>Bacteroidota</taxon>
        <taxon>Flavobacteriia</taxon>
        <taxon>Flavobacteriales</taxon>
        <taxon>Weeksellaceae</taxon>
        <taxon>Chryseobacterium group</taxon>
        <taxon>Epilithonimonas</taxon>
    </lineage>
</organism>
<name>A0ABU4JF35_9FLAO</name>
<accession>A0ABU4JF35</accession>
<gene>
    <name evidence="1" type="ORF">NG800_005170</name>
</gene>
<keyword evidence="2" id="KW-1185">Reference proteome</keyword>
<dbReference type="EMBL" id="JAMXLT020000007">
    <property type="protein sequence ID" value="MDW8548288.1"/>
    <property type="molecule type" value="Genomic_DNA"/>
</dbReference>
<dbReference type="Proteomes" id="UP001204439">
    <property type="component" value="Unassembled WGS sequence"/>
</dbReference>
<evidence type="ECO:0000313" key="2">
    <source>
        <dbReference type="Proteomes" id="UP001204439"/>
    </source>
</evidence>
<proteinExistence type="predicted"/>
<protein>
    <submittedName>
        <fullName evidence="1">Uncharacterized protein</fullName>
    </submittedName>
</protein>
<comment type="caution">
    <text evidence="1">The sequence shown here is derived from an EMBL/GenBank/DDBJ whole genome shotgun (WGS) entry which is preliminary data.</text>
</comment>
<sequence length="46" mass="5368">MDRVVNFRTIKDYNDFNNNETLHPLVSIVEHSKADKRAAHKMIVLS</sequence>
<dbReference type="RefSeq" id="WP_317040348.1">
    <property type="nucleotide sequence ID" value="NZ_JAMXLT020000007.1"/>
</dbReference>
<reference evidence="1 2" key="1">
    <citation type="submission" date="2023-11" db="EMBL/GenBank/DDBJ databases">
        <title>First isolation, identification, and characterization of non-pathogenic Epilithonimonas ginsengisoli isolated from diseased farmed rainbow trout (Oncorhynchus mykiss) in Chile.</title>
        <authorList>
            <person name="Miranda C.D."/>
            <person name="Irgang R."/>
            <person name="Concha C."/>
            <person name="Rojas R."/>
            <person name="Avendano R."/>
        </authorList>
    </citation>
    <scope>NUCLEOTIDE SEQUENCE [LARGE SCALE GENOMIC DNA]</scope>
    <source>
        <strain evidence="1 2">FP99</strain>
    </source>
</reference>
<evidence type="ECO:0000313" key="1">
    <source>
        <dbReference type="EMBL" id="MDW8548288.1"/>
    </source>
</evidence>